<dbReference type="AlphaFoldDB" id="A0AAW8APU5"/>
<evidence type="ECO:0000313" key="2">
    <source>
        <dbReference type="Proteomes" id="UP001244490"/>
    </source>
</evidence>
<feature type="non-terminal residue" evidence="1">
    <location>
        <position position="91"/>
    </location>
</feature>
<proteinExistence type="predicted"/>
<dbReference type="EMBL" id="JAUUIA010000383">
    <property type="protein sequence ID" value="MDP0971157.1"/>
    <property type="molecule type" value="Genomic_DNA"/>
</dbReference>
<accession>A0AAW8APU5</accession>
<evidence type="ECO:0000313" key="1">
    <source>
        <dbReference type="EMBL" id="MDP0971157.1"/>
    </source>
</evidence>
<reference evidence="1" key="1">
    <citation type="submission" date="2023-07" db="EMBL/GenBank/DDBJ databases">
        <authorList>
            <person name="Peng Z."/>
        </authorList>
    </citation>
    <scope>NUCLEOTIDE SEQUENCE</scope>
    <source>
        <strain evidence="1">KP219</strain>
    </source>
</reference>
<dbReference type="Proteomes" id="UP001244490">
    <property type="component" value="Unassembled WGS sequence"/>
</dbReference>
<sequence length="91" mass="10160">QCLIGMAGEHYMIKGFTLAMHEFNHRLTSTAMNAVNAAIQAHSTLEFITDPLYILATSPGYRTPLGSILELYQTVILTETKKGNRRVVQHL</sequence>
<comment type="caution">
    <text evidence="1">The sequence shown here is derived from an EMBL/GenBank/DDBJ whole genome shotgun (WGS) entry which is preliminary data.</text>
</comment>
<gene>
    <name evidence="1" type="ORF">Q6294_29890</name>
</gene>
<feature type="non-terminal residue" evidence="1">
    <location>
        <position position="1"/>
    </location>
</feature>
<name>A0AAW8APU5_KLEPN</name>
<organism evidence="1 2">
    <name type="scientific">Klebsiella pneumoniae</name>
    <dbReference type="NCBI Taxonomy" id="573"/>
    <lineage>
        <taxon>Bacteria</taxon>
        <taxon>Pseudomonadati</taxon>
        <taxon>Pseudomonadota</taxon>
        <taxon>Gammaproteobacteria</taxon>
        <taxon>Enterobacterales</taxon>
        <taxon>Enterobacteriaceae</taxon>
        <taxon>Klebsiella/Raoultella group</taxon>
        <taxon>Klebsiella</taxon>
        <taxon>Klebsiella pneumoniae complex</taxon>
    </lineage>
</organism>
<protein>
    <submittedName>
        <fullName evidence="1">Uncharacterized protein</fullName>
    </submittedName>
</protein>